<keyword evidence="6" id="KW-1185">Reference proteome</keyword>
<evidence type="ECO:0000256" key="1">
    <source>
        <dbReference type="ARBA" id="ARBA00010333"/>
    </source>
</evidence>
<feature type="signal peptide" evidence="3">
    <location>
        <begin position="1"/>
        <end position="19"/>
    </location>
</feature>
<dbReference type="EMBL" id="JBHRXZ010000024">
    <property type="protein sequence ID" value="MFC3609255.1"/>
    <property type="molecule type" value="Genomic_DNA"/>
</dbReference>
<gene>
    <name evidence="5" type="ORF">ACFOMF_15870</name>
</gene>
<name>A0ABV7TA46_9GAMM</name>
<dbReference type="RefSeq" id="WP_386366636.1">
    <property type="nucleotide sequence ID" value="NZ_JBHRXZ010000024.1"/>
</dbReference>
<dbReference type="SUPFAM" id="SSF53850">
    <property type="entry name" value="Periplasmic binding protein-like II"/>
    <property type="match status" value="1"/>
</dbReference>
<organism evidence="5 6">
    <name type="scientific">Stutzerimonas tarimensis</name>
    <dbReference type="NCBI Taxonomy" id="1507735"/>
    <lineage>
        <taxon>Bacteria</taxon>
        <taxon>Pseudomonadati</taxon>
        <taxon>Pseudomonadota</taxon>
        <taxon>Gammaproteobacteria</taxon>
        <taxon>Pseudomonadales</taxon>
        <taxon>Pseudomonadaceae</taxon>
        <taxon>Stutzerimonas</taxon>
    </lineage>
</organism>
<keyword evidence="2 3" id="KW-0732">Signal</keyword>
<comment type="caution">
    <text evidence="5">The sequence shown here is derived from an EMBL/GenBank/DDBJ whole genome shotgun (WGS) entry which is preliminary data.</text>
</comment>
<protein>
    <submittedName>
        <fullName evidence="5">Substrate-binding periplasmic protein</fullName>
    </submittedName>
</protein>
<dbReference type="Proteomes" id="UP001595630">
    <property type="component" value="Unassembled WGS sequence"/>
</dbReference>
<dbReference type="PANTHER" id="PTHR35936:SF6">
    <property type="entry name" value="AMINO ACID ABC TRANSPORTER SUBSTRATE-BINDING PAAT FAMILY PROTEIN"/>
    <property type="match status" value="1"/>
</dbReference>
<feature type="chain" id="PRO_5047381286" evidence="3">
    <location>
        <begin position="20"/>
        <end position="242"/>
    </location>
</feature>
<dbReference type="PANTHER" id="PTHR35936">
    <property type="entry name" value="MEMBRANE-BOUND LYTIC MUREIN TRANSGLYCOSYLASE F"/>
    <property type="match status" value="1"/>
</dbReference>
<dbReference type="SMART" id="SM00062">
    <property type="entry name" value="PBPb"/>
    <property type="match status" value="1"/>
</dbReference>
<feature type="domain" description="Solute-binding protein family 3/N-terminal" evidence="4">
    <location>
        <begin position="23"/>
        <end position="242"/>
    </location>
</feature>
<dbReference type="InterPro" id="IPR001638">
    <property type="entry name" value="Solute-binding_3/MltF_N"/>
</dbReference>
<evidence type="ECO:0000259" key="4">
    <source>
        <dbReference type="SMART" id="SM00062"/>
    </source>
</evidence>
<dbReference type="Pfam" id="PF00497">
    <property type="entry name" value="SBP_bac_3"/>
    <property type="match status" value="1"/>
</dbReference>
<evidence type="ECO:0000313" key="6">
    <source>
        <dbReference type="Proteomes" id="UP001595630"/>
    </source>
</evidence>
<evidence type="ECO:0000313" key="5">
    <source>
        <dbReference type="EMBL" id="MFC3609255.1"/>
    </source>
</evidence>
<evidence type="ECO:0000256" key="2">
    <source>
        <dbReference type="ARBA" id="ARBA00022729"/>
    </source>
</evidence>
<comment type="similarity">
    <text evidence="1">Belongs to the bacterial solute-binding protein 3 family.</text>
</comment>
<reference evidence="6" key="1">
    <citation type="journal article" date="2019" name="Int. J. Syst. Evol. Microbiol.">
        <title>The Global Catalogue of Microorganisms (GCM) 10K type strain sequencing project: providing services to taxonomists for standard genome sequencing and annotation.</title>
        <authorList>
            <consortium name="The Broad Institute Genomics Platform"/>
            <consortium name="The Broad Institute Genome Sequencing Center for Infectious Disease"/>
            <person name="Wu L."/>
            <person name="Ma J."/>
        </authorList>
    </citation>
    <scope>NUCLEOTIDE SEQUENCE [LARGE SCALE GENOMIC DNA]</scope>
    <source>
        <strain evidence="6">KCTC 42447</strain>
    </source>
</reference>
<accession>A0ABV7TA46</accession>
<sequence>MNALPLLALTLMLIAPAAAGQGTLRVSASDSWAMPMLGYQNGKPINGIFHDIYQRIGEKVGREVELLTMPRQRLQQAVERGEIDVRCYVSPAWLTESHHRYIWSMPFMIQRDVLVARAPATLPVEPEQLSGQRIGTVLGFVYTSLQPLFDSGTLIREDARTQEQVLAMLRAGRLDYAVSNELTLNWSNRGQGPRLYEVAELDTDWVACLVRDDPEVPTMAILRALVQMRLAGEFEAILDRYR</sequence>
<proteinExistence type="inferred from homology"/>
<dbReference type="Gene3D" id="3.40.190.10">
    <property type="entry name" value="Periplasmic binding protein-like II"/>
    <property type="match status" value="2"/>
</dbReference>
<evidence type="ECO:0000256" key="3">
    <source>
        <dbReference type="SAM" id="SignalP"/>
    </source>
</evidence>